<keyword evidence="4 9" id="KW-0808">Transferase</keyword>
<dbReference type="InterPro" id="IPR003010">
    <property type="entry name" value="C-N_Hydrolase"/>
</dbReference>
<comment type="pathway">
    <text evidence="9">Protein modification; lipoprotein biosynthesis (N-acyl transfer).</text>
</comment>
<evidence type="ECO:0000256" key="6">
    <source>
        <dbReference type="ARBA" id="ARBA00022989"/>
    </source>
</evidence>
<dbReference type="GO" id="GO:0005886">
    <property type="term" value="C:plasma membrane"/>
    <property type="evidence" value="ECO:0007669"/>
    <property type="project" value="UniProtKB-SubCell"/>
</dbReference>
<evidence type="ECO:0000256" key="3">
    <source>
        <dbReference type="ARBA" id="ARBA00022475"/>
    </source>
</evidence>
<dbReference type="Gene3D" id="3.60.110.10">
    <property type="entry name" value="Carbon-nitrogen hydrolase"/>
    <property type="match status" value="1"/>
</dbReference>
<evidence type="ECO:0000256" key="4">
    <source>
        <dbReference type="ARBA" id="ARBA00022679"/>
    </source>
</evidence>
<dbReference type="PROSITE" id="PS50263">
    <property type="entry name" value="CN_HYDROLASE"/>
    <property type="match status" value="1"/>
</dbReference>
<dbReference type="Pfam" id="PF00795">
    <property type="entry name" value="CN_hydrolase"/>
    <property type="match status" value="1"/>
</dbReference>
<dbReference type="GO" id="GO:0016410">
    <property type="term" value="F:N-acyltransferase activity"/>
    <property type="evidence" value="ECO:0007669"/>
    <property type="project" value="UniProtKB-UniRule"/>
</dbReference>
<keyword evidence="7 9" id="KW-0472">Membrane</keyword>
<feature type="transmembrane region" description="Helical" evidence="9">
    <location>
        <begin position="101"/>
        <end position="128"/>
    </location>
</feature>
<protein>
    <recommendedName>
        <fullName evidence="9">Apolipoprotein N-acyltransferase</fullName>
        <shortName evidence="9">ALP N-acyltransferase</shortName>
        <ecNumber evidence="9">2.3.1.269</ecNumber>
    </recommendedName>
</protein>
<dbReference type="Pfam" id="PF20154">
    <property type="entry name" value="LNT_N"/>
    <property type="match status" value="1"/>
</dbReference>
<gene>
    <name evidence="9 11" type="primary">lnt</name>
    <name evidence="11" type="ORF">FSZ31_10695</name>
</gene>
<comment type="similarity">
    <text evidence="2 9">Belongs to the CN hydrolase family. Apolipoprotein N-acyltransferase subfamily.</text>
</comment>
<dbReference type="NCBIfam" id="TIGR00546">
    <property type="entry name" value="lnt"/>
    <property type="match status" value="1"/>
</dbReference>
<keyword evidence="11" id="KW-0449">Lipoprotein</keyword>
<keyword evidence="8 9" id="KW-0012">Acyltransferase</keyword>
<evidence type="ECO:0000256" key="5">
    <source>
        <dbReference type="ARBA" id="ARBA00022692"/>
    </source>
</evidence>
<dbReference type="EMBL" id="VOPY01000003">
    <property type="protein sequence ID" value="TXC68160.1"/>
    <property type="molecule type" value="Genomic_DNA"/>
</dbReference>
<feature type="transmembrane region" description="Helical" evidence="9">
    <location>
        <begin position="43"/>
        <end position="62"/>
    </location>
</feature>
<evidence type="ECO:0000313" key="11">
    <source>
        <dbReference type="EMBL" id="TXC68160.1"/>
    </source>
</evidence>
<proteinExistence type="inferred from homology"/>
<evidence type="ECO:0000256" key="2">
    <source>
        <dbReference type="ARBA" id="ARBA00010065"/>
    </source>
</evidence>
<reference evidence="11 12" key="1">
    <citation type="submission" date="2019-08" db="EMBL/GenBank/DDBJ databases">
        <title>Sphingorhabdus soil sp. nov., isolated from arctic soil.</title>
        <authorList>
            <person name="Liu Y."/>
        </authorList>
    </citation>
    <scope>NUCLEOTIDE SEQUENCE [LARGE SCALE GENOMIC DNA]</scope>
    <source>
        <strain evidence="11 12">D-2Q-5-6</strain>
    </source>
</reference>
<dbReference type="InterPro" id="IPR045378">
    <property type="entry name" value="LNT_N"/>
</dbReference>
<dbReference type="SUPFAM" id="SSF56317">
    <property type="entry name" value="Carbon-nitrogen hydrolase"/>
    <property type="match status" value="1"/>
</dbReference>
<dbReference type="OrthoDB" id="9804277at2"/>
<keyword evidence="6 9" id="KW-1133">Transmembrane helix</keyword>
<feature type="transmembrane region" description="Helical" evidence="9">
    <location>
        <begin position="182"/>
        <end position="206"/>
    </location>
</feature>
<dbReference type="RefSeq" id="WP_147123380.1">
    <property type="nucleotide sequence ID" value="NZ_VOPY01000003.1"/>
</dbReference>
<keyword evidence="12" id="KW-1185">Reference proteome</keyword>
<dbReference type="Proteomes" id="UP000321129">
    <property type="component" value="Unassembled WGS sequence"/>
</dbReference>
<evidence type="ECO:0000256" key="7">
    <source>
        <dbReference type="ARBA" id="ARBA00023136"/>
    </source>
</evidence>
<evidence type="ECO:0000259" key="10">
    <source>
        <dbReference type="PROSITE" id="PS50263"/>
    </source>
</evidence>
<accession>A0A5C6U6R9</accession>
<dbReference type="InterPro" id="IPR004563">
    <property type="entry name" value="Apolipo_AcylTrfase"/>
</dbReference>
<comment type="caution">
    <text evidence="11">The sequence shown here is derived from an EMBL/GenBank/DDBJ whole genome shotgun (WGS) entry which is preliminary data.</text>
</comment>
<organism evidence="11 12">
    <name type="scientific">Flavisphingopyxis soli</name>
    <dbReference type="NCBI Taxonomy" id="2601267"/>
    <lineage>
        <taxon>Bacteria</taxon>
        <taxon>Pseudomonadati</taxon>
        <taxon>Pseudomonadota</taxon>
        <taxon>Alphaproteobacteria</taxon>
        <taxon>Sphingomonadales</taxon>
        <taxon>Sphingopyxidaceae</taxon>
        <taxon>Flavisphingopyxis</taxon>
    </lineage>
</organism>
<keyword evidence="3 9" id="KW-1003">Cell membrane</keyword>
<comment type="subcellular location">
    <subcellularLocation>
        <location evidence="1 9">Cell membrane</location>
        <topology evidence="1 9">Multi-pass membrane protein</topology>
    </subcellularLocation>
</comment>
<evidence type="ECO:0000256" key="8">
    <source>
        <dbReference type="ARBA" id="ARBA00023315"/>
    </source>
</evidence>
<comment type="function">
    <text evidence="9">Catalyzes the phospholipid dependent N-acylation of the N-terminal cysteine of apolipoprotein, the last step in lipoprotein maturation.</text>
</comment>
<feature type="transmembrane region" description="Helical" evidence="9">
    <location>
        <begin position="523"/>
        <end position="544"/>
    </location>
</feature>
<dbReference type="UniPathway" id="UPA00666"/>
<dbReference type="InterPro" id="IPR036526">
    <property type="entry name" value="C-N_Hydrolase_sf"/>
</dbReference>
<feature type="transmembrane region" description="Helical" evidence="9">
    <location>
        <begin position="69"/>
        <end position="89"/>
    </location>
</feature>
<dbReference type="PANTHER" id="PTHR38686:SF1">
    <property type="entry name" value="APOLIPOPROTEIN N-ACYLTRANSFERASE"/>
    <property type="match status" value="1"/>
</dbReference>
<dbReference type="EC" id="2.3.1.269" evidence="9"/>
<feature type="domain" description="CN hydrolase" evidence="10">
    <location>
        <begin position="252"/>
        <end position="521"/>
    </location>
</feature>
<comment type="catalytic activity">
    <reaction evidence="9">
        <text>N-terminal S-1,2-diacyl-sn-glyceryl-L-cysteinyl-[lipoprotein] + a glycerophospholipid = N-acyl-S-1,2-diacyl-sn-glyceryl-L-cysteinyl-[lipoprotein] + a 2-acyl-sn-glycero-3-phospholipid + H(+)</text>
        <dbReference type="Rhea" id="RHEA:48228"/>
        <dbReference type="Rhea" id="RHEA-COMP:14681"/>
        <dbReference type="Rhea" id="RHEA-COMP:14684"/>
        <dbReference type="ChEBI" id="CHEBI:15378"/>
        <dbReference type="ChEBI" id="CHEBI:136912"/>
        <dbReference type="ChEBI" id="CHEBI:140656"/>
        <dbReference type="ChEBI" id="CHEBI:140657"/>
        <dbReference type="ChEBI" id="CHEBI:140660"/>
        <dbReference type="EC" id="2.3.1.269"/>
    </reaction>
</comment>
<dbReference type="AlphaFoldDB" id="A0A5C6U6R9"/>
<evidence type="ECO:0000256" key="1">
    <source>
        <dbReference type="ARBA" id="ARBA00004651"/>
    </source>
</evidence>
<feature type="transmembrane region" description="Helical" evidence="9">
    <location>
        <begin position="140"/>
        <end position="162"/>
    </location>
</feature>
<dbReference type="HAMAP" id="MF_01148">
    <property type="entry name" value="Lnt"/>
    <property type="match status" value="1"/>
</dbReference>
<evidence type="ECO:0000313" key="12">
    <source>
        <dbReference type="Proteomes" id="UP000321129"/>
    </source>
</evidence>
<dbReference type="GO" id="GO:0042158">
    <property type="term" value="P:lipoprotein biosynthetic process"/>
    <property type="evidence" value="ECO:0007669"/>
    <property type="project" value="UniProtKB-UniRule"/>
</dbReference>
<feature type="transmembrane region" description="Helical" evidence="9">
    <location>
        <begin position="213"/>
        <end position="230"/>
    </location>
</feature>
<name>A0A5C6U6R9_9SPHN</name>
<evidence type="ECO:0000256" key="9">
    <source>
        <dbReference type="HAMAP-Rule" id="MF_01148"/>
    </source>
</evidence>
<sequence>MITPTSQAAGPTLLTRAATAILARARSAALVAGVISATGFAPLSLWPLTIAAYALLIALIADAKTWQRALLVGWLFGLGQFTLGNNWIATAFTYQAAMPAWLGWVAVVALAIYLAIYPALATLGAWSIERRFGGLRVQRGWPLVFAFAAMWIITEWLRSWVFTGFVWNPLGVALVTPGLADASALLGTYGLGGVFVLASGGFWLLGRGRGRDALAPGLLAAALMIGGFAYRVSAADLPSRAPGGQPVAVTVVQPDIPQETKADQSFDALNWSKLAALSVRNPDAPPRLLLWPEAAIPDFLEGGYPARYYDMVNLGGSSAAQSRDRLAALLGPQDLLVTGSEDLEIGGGPGGAHAIGARNSVTVLTPDARVIGSYDKAHLVPYGEYLPIRPILSAIGLSRLVPGALDFWPGPGARTIDLPGFGRMGVQICYEMIFSGRVVDRANRPDFIFNPSNDAWFGASGPPQHFAQARLRAIEEGLPVIRSTPTGVSGIIDAHGRVVHKLAMGNAGRIDEVIPPARTATPFALFGNIIPLLFAGLLLLLALVPTMRRTATKNP</sequence>
<keyword evidence="5 9" id="KW-0812">Transmembrane</keyword>
<dbReference type="PANTHER" id="PTHR38686">
    <property type="entry name" value="APOLIPOPROTEIN N-ACYLTRANSFERASE"/>
    <property type="match status" value="1"/>
</dbReference>
<dbReference type="CDD" id="cd07571">
    <property type="entry name" value="ALP_N-acyl_transferase"/>
    <property type="match status" value="1"/>
</dbReference>